<evidence type="ECO:0000256" key="1">
    <source>
        <dbReference type="ARBA" id="ARBA00022512"/>
    </source>
</evidence>
<evidence type="ECO:0000259" key="7">
    <source>
        <dbReference type="PROSITE" id="PS50847"/>
    </source>
</evidence>
<dbReference type="InterPro" id="IPR019931">
    <property type="entry name" value="LPXTG_anchor"/>
</dbReference>
<feature type="signal peptide" evidence="6">
    <location>
        <begin position="1"/>
        <end position="24"/>
    </location>
</feature>
<sequence length="500" mass="50956">MRRLASVALIALLAALMAPPAAQAAAPWKLTMGQISVAPGGPERGLSLSISAPSPRPGGSQVVFDLTAAQGLVTLKLAFATGCVATETALTCPTTGLGSSSLLAIAAPDAPVGTVVLVPGRVVLDGATVAEATGTITIAEQVSLEAIDAQGRIDIATGATGGLAAGVRNTGTRPLTGVVLRLRTGIGLAPAEHANCERIVSKFVYDVTSGVVCLFDQELAPGQAYRLATPLGITATDEVWAPSAWYATMTWTTAQDYVDQGGTLPSGGSGPALELAPAAEARAVPQTGNTGFADFQIFVTGRNASTFTVTGDEAAGKVGETVTLTASIRNNGPARLEGYEQEWGSYLIAVLTPPPGTEIVKHTKLCRPFSIGHPTPSPPYPVDAEIGDGKLYCWSPNDLFPSYEPGKTYTFDVTLRIKKPGTLKGEFLSRLGGIGVPDGPVLQRGPLVVQATGAPASGDDGGEGGGGSLPITGTNTTVVALLGLALLVAGAATRLATRRR</sequence>
<keyword evidence="5" id="KW-0472">Membrane</keyword>
<evidence type="ECO:0000256" key="3">
    <source>
        <dbReference type="ARBA" id="ARBA00022729"/>
    </source>
</evidence>
<comment type="caution">
    <text evidence="8">The sequence shown here is derived from an EMBL/GenBank/DDBJ whole genome shotgun (WGS) entry which is preliminary data.</text>
</comment>
<evidence type="ECO:0000313" key="8">
    <source>
        <dbReference type="EMBL" id="MCO8271107.1"/>
    </source>
</evidence>
<keyword evidence="9" id="KW-1185">Reference proteome</keyword>
<keyword evidence="5" id="KW-1133">Transmembrane helix</keyword>
<dbReference type="EMBL" id="JAMYJR010000010">
    <property type="protein sequence ID" value="MCO8271107.1"/>
    <property type="molecule type" value="Genomic_DNA"/>
</dbReference>
<dbReference type="RefSeq" id="WP_253237241.1">
    <property type="nucleotide sequence ID" value="NZ_JAMYJR010000010.1"/>
</dbReference>
<keyword evidence="5" id="KW-0812">Transmembrane</keyword>
<accession>A0ABT1DJU6</accession>
<name>A0ABT1DJU6_9ACTN</name>
<dbReference type="PROSITE" id="PS50847">
    <property type="entry name" value="GRAM_POS_ANCHORING"/>
    <property type="match status" value="1"/>
</dbReference>
<organism evidence="8 9">
    <name type="scientific">Paractinoplanes aksuensis</name>
    <dbReference type="NCBI Taxonomy" id="2939490"/>
    <lineage>
        <taxon>Bacteria</taxon>
        <taxon>Bacillati</taxon>
        <taxon>Actinomycetota</taxon>
        <taxon>Actinomycetes</taxon>
        <taxon>Micromonosporales</taxon>
        <taxon>Micromonosporaceae</taxon>
        <taxon>Paractinoplanes</taxon>
    </lineage>
</organism>
<evidence type="ECO:0000313" key="9">
    <source>
        <dbReference type="Proteomes" id="UP001523369"/>
    </source>
</evidence>
<evidence type="ECO:0000256" key="5">
    <source>
        <dbReference type="SAM" id="Phobius"/>
    </source>
</evidence>
<feature type="domain" description="Gram-positive cocci surface proteins LPxTG" evidence="7">
    <location>
        <begin position="469"/>
        <end position="500"/>
    </location>
</feature>
<evidence type="ECO:0000256" key="2">
    <source>
        <dbReference type="ARBA" id="ARBA00022525"/>
    </source>
</evidence>
<protein>
    <submittedName>
        <fullName evidence="8">LPXTG cell wall anchor domain-containing protein</fullName>
    </submittedName>
</protein>
<keyword evidence="2" id="KW-0964">Secreted</keyword>
<feature type="chain" id="PRO_5045405658" evidence="6">
    <location>
        <begin position="25"/>
        <end position="500"/>
    </location>
</feature>
<keyword evidence="4" id="KW-0572">Peptidoglycan-anchor</keyword>
<proteinExistence type="predicted"/>
<gene>
    <name evidence="8" type="ORF">M1L60_10930</name>
</gene>
<dbReference type="NCBIfam" id="TIGR01167">
    <property type="entry name" value="LPXTG_anchor"/>
    <property type="match status" value="1"/>
</dbReference>
<feature type="transmembrane region" description="Helical" evidence="5">
    <location>
        <begin position="478"/>
        <end position="497"/>
    </location>
</feature>
<reference evidence="8 9" key="1">
    <citation type="submission" date="2022-06" db="EMBL/GenBank/DDBJ databases">
        <title>New Species of the Genus Actinoplanes, ActinopZanes ferrugineus.</title>
        <authorList>
            <person name="Ding P."/>
        </authorList>
    </citation>
    <scope>NUCLEOTIDE SEQUENCE [LARGE SCALE GENOMIC DNA]</scope>
    <source>
        <strain evidence="8 9">TRM88003</strain>
    </source>
</reference>
<keyword evidence="3 6" id="KW-0732">Signal</keyword>
<dbReference type="Proteomes" id="UP001523369">
    <property type="component" value="Unassembled WGS sequence"/>
</dbReference>
<keyword evidence="1" id="KW-0134">Cell wall</keyword>
<evidence type="ECO:0000256" key="4">
    <source>
        <dbReference type="ARBA" id="ARBA00023088"/>
    </source>
</evidence>
<evidence type="ECO:0000256" key="6">
    <source>
        <dbReference type="SAM" id="SignalP"/>
    </source>
</evidence>